<name>A0ABR9T345_9SPHI</name>
<accession>A0ABR9T345</accession>
<gene>
    <name evidence="1" type="ORF">C4F40_03410</name>
</gene>
<protein>
    <recommendedName>
        <fullName evidence="3">Helix-turn-helix type 11 domain-containing protein</fullName>
    </recommendedName>
</protein>
<evidence type="ECO:0000313" key="2">
    <source>
        <dbReference type="Proteomes" id="UP000618319"/>
    </source>
</evidence>
<dbReference type="InterPro" id="IPR036390">
    <property type="entry name" value="WH_DNA-bd_sf"/>
</dbReference>
<evidence type="ECO:0008006" key="3">
    <source>
        <dbReference type="Google" id="ProtNLM"/>
    </source>
</evidence>
<keyword evidence="2" id="KW-1185">Reference proteome</keyword>
<organism evidence="1 2">
    <name type="scientific">Sphingobacterium pedocola</name>
    <dbReference type="NCBI Taxonomy" id="2082722"/>
    <lineage>
        <taxon>Bacteria</taxon>
        <taxon>Pseudomonadati</taxon>
        <taxon>Bacteroidota</taxon>
        <taxon>Sphingobacteriia</taxon>
        <taxon>Sphingobacteriales</taxon>
        <taxon>Sphingobacteriaceae</taxon>
        <taxon>Sphingobacterium</taxon>
    </lineage>
</organism>
<reference evidence="1 2" key="1">
    <citation type="submission" date="2018-02" db="EMBL/GenBank/DDBJ databases">
        <title>Sphingobacterium KA21.</title>
        <authorList>
            <person name="Vasarhelyi B.M."/>
            <person name="Deshmukh S."/>
            <person name="Balint B."/>
            <person name="Kukolya J."/>
        </authorList>
    </citation>
    <scope>NUCLEOTIDE SEQUENCE [LARGE SCALE GENOMIC DNA]</scope>
    <source>
        <strain evidence="1 2">Ka21</strain>
    </source>
</reference>
<sequence length="121" mass="14089">MQYRQQCSEDNYRKRIVVCTEHRLILIQYFITIEPAVEGTIEGTIEGARPTTKRKLAVLLQAILYNEKKRVPDYSKITGMSRKTVERYIKILREHELIDFTDGANQVGGYIVNSELKEIIK</sequence>
<proteinExistence type="predicted"/>
<dbReference type="InterPro" id="IPR036388">
    <property type="entry name" value="WH-like_DNA-bd_sf"/>
</dbReference>
<dbReference type="Gene3D" id="1.10.10.10">
    <property type="entry name" value="Winged helix-like DNA-binding domain superfamily/Winged helix DNA-binding domain"/>
    <property type="match status" value="1"/>
</dbReference>
<dbReference type="EMBL" id="PSKQ01000017">
    <property type="protein sequence ID" value="MBE8719775.1"/>
    <property type="molecule type" value="Genomic_DNA"/>
</dbReference>
<dbReference type="Proteomes" id="UP000618319">
    <property type="component" value="Unassembled WGS sequence"/>
</dbReference>
<dbReference type="SUPFAM" id="SSF46785">
    <property type="entry name" value="Winged helix' DNA-binding domain"/>
    <property type="match status" value="1"/>
</dbReference>
<comment type="caution">
    <text evidence="1">The sequence shown here is derived from an EMBL/GenBank/DDBJ whole genome shotgun (WGS) entry which is preliminary data.</text>
</comment>
<evidence type="ECO:0000313" key="1">
    <source>
        <dbReference type="EMBL" id="MBE8719775.1"/>
    </source>
</evidence>